<sequence length="242" mass="24085">MTRVLLIGGTDSSGGAGLSRDVATAAALGAEAAPAVTAVTAQTDGGVQAIHPIPPETVAAQIRAAGDVGAVKTGMLVDAETVRAVARSLPRAPLVVDPVLAASSGRALLDAAGITALIEHLIPRATLLTPNLPEFARLTRHLGADGSEAQGIRALLALGCGAVLLKGGHAQSEGCEDRLYPRSAPDDPIRFSGPRHPVSLRGTGCRLASAAAVRLAAGDGLARAVSVARQALGTAFAAASGI</sequence>
<evidence type="ECO:0000313" key="5">
    <source>
        <dbReference type="Proteomes" id="UP000236742"/>
    </source>
</evidence>
<proteinExistence type="predicted"/>
<dbReference type="InterPro" id="IPR029056">
    <property type="entry name" value="Ribokinase-like"/>
</dbReference>
<dbReference type="EMBL" id="FNVD01000004">
    <property type="protein sequence ID" value="SEF73308.1"/>
    <property type="molecule type" value="Genomic_DNA"/>
</dbReference>
<dbReference type="InterPro" id="IPR013749">
    <property type="entry name" value="PM/HMP-P_kinase-1"/>
</dbReference>
<dbReference type="GO" id="GO:0008902">
    <property type="term" value="F:hydroxymethylpyrimidine kinase activity"/>
    <property type="evidence" value="ECO:0007669"/>
    <property type="project" value="UniProtKB-EC"/>
</dbReference>
<comment type="pathway">
    <text evidence="1">Cofactor biosynthesis; thiamine diphosphate biosynthesis.</text>
</comment>
<dbReference type="Proteomes" id="UP000236742">
    <property type="component" value="Unassembled WGS sequence"/>
</dbReference>
<dbReference type="PANTHER" id="PTHR20858:SF17">
    <property type="entry name" value="HYDROXYMETHYLPYRIMIDINE_PHOSPHOMETHYLPYRIMIDINE KINASE THI20-RELATED"/>
    <property type="match status" value="1"/>
</dbReference>
<dbReference type="GO" id="GO:0005829">
    <property type="term" value="C:cytosol"/>
    <property type="evidence" value="ECO:0007669"/>
    <property type="project" value="TreeGrafter"/>
</dbReference>
<name>A0A1H5UFU2_9RHOB</name>
<keyword evidence="4" id="KW-0808">Transferase</keyword>
<dbReference type="OrthoDB" id="9810880at2"/>
<dbReference type="GO" id="GO:0009228">
    <property type="term" value="P:thiamine biosynthetic process"/>
    <property type="evidence" value="ECO:0007669"/>
    <property type="project" value="InterPro"/>
</dbReference>
<dbReference type="GO" id="GO:0009229">
    <property type="term" value="P:thiamine diphosphate biosynthetic process"/>
    <property type="evidence" value="ECO:0007669"/>
    <property type="project" value="UniProtKB-UniPathway"/>
</dbReference>
<dbReference type="GO" id="GO:0008972">
    <property type="term" value="F:phosphomethylpyrimidine kinase activity"/>
    <property type="evidence" value="ECO:0007669"/>
    <property type="project" value="InterPro"/>
</dbReference>
<evidence type="ECO:0000259" key="3">
    <source>
        <dbReference type="Pfam" id="PF08543"/>
    </source>
</evidence>
<evidence type="ECO:0000313" key="4">
    <source>
        <dbReference type="EMBL" id="SEF73308.1"/>
    </source>
</evidence>
<dbReference type="EC" id="2.7.1.49" evidence="2"/>
<keyword evidence="5" id="KW-1185">Reference proteome</keyword>
<organism evidence="4 5">
    <name type="scientific">Jhaorihella thermophila</name>
    <dbReference type="NCBI Taxonomy" id="488547"/>
    <lineage>
        <taxon>Bacteria</taxon>
        <taxon>Pseudomonadati</taxon>
        <taxon>Pseudomonadota</taxon>
        <taxon>Alphaproteobacteria</taxon>
        <taxon>Rhodobacterales</taxon>
        <taxon>Paracoccaceae</taxon>
        <taxon>Jhaorihella</taxon>
    </lineage>
</organism>
<dbReference type="Pfam" id="PF08543">
    <property type="entry name" value="Phos_pyr_kin"/>
    <property type="match status" value="1"/>
</dbReference>
<dbReference type="SUPFAM" id="SSF53613">
    <property type="entry name" value="Ribokinase-like"/>
    <property type="match status" value="1"/>
</dbReference>
<dbReference type="PANTHER" id="PTHR20858">
    <property type="entry name" value="PHOSPHOMETHYLPYRIMIDINE KINASE"/>
    <property type="match status" value="1"/>
</dbReference>
<accession>A0A1H5UFU2</accession>
<dbReference type="InterPro" id="IPR004399">
    <property type="entry name" value="HMP/HMP-P_kinase_dom"/>
</dbReference>
<evidence type="ECO:0000256" key="2">
    <source>
        <dbReference type="ARBA" id="ARBA00012135"/>
    </source>
</evidence>
<keyword evidence="4" id="KW-0418">Kinase</keyword>
<dbReference type="RefSeq" id="WP_104007448.1">
    <property type="nucleotide sequence ID" value="NZ_FNVD01000004.1"/>
</dbReference>
<reference evidence="4 5" key="1">
    <citation type="submission" date="2016-10" db="EMBL/GenBank/DDBJ databases">
        <authorList>
            <person name="de Groot N.N."/>
        </authorList>
    </citation>
    <scope>NUCLEOTIDE SEQUENCE [LARGE SCALE GENOMIC DNA]</scope>
    <source>
        <strain evidence="4 5">DSM 23413</strain>
    </source>
</reference>
<dbReference type="AlphaFoldDB" id="A0A1H5UFU2"/>
<dbReference type="CDD" id="cd01169">
    <property type="entry name" value="HMPP_kinase"/>
    <property type="match status" value="1"/>
</dbReference>
<dbReference type="UniPathway" id="UPA00060">
    <property type="reaction ID" value="UER00138"/>
</dbReference>
<feature type="domain" description="Pyridoxamine kinase/Phosphomethylpyrimidine kinase" evidence="3">
    <location>
        <begin position="11"/>
        <end position="238"/>
    </location>
</feature>
<gene>
    <name evidence="4" type="ORF">SAMN05421751_1042</name>
</gene>
<evidence type="ECO:0000256" key="1">
    <source>
        <dbReference type="ARBA" id="ARBA00004948"/>
    </source>
</evidence>
<protein>
    <recommendedName>
        <fullName evidence="2">hydroxymethylpyrimidine kinase</fullName>
        <ecNumber evidence="2">2.7.1.49</ecNumber>
    </recommendedName>
</protein>
<dbReference type="Gene3D" id="3.40.1190.20">
    <property type="match status" value="1"/>
</dbReference>